<name>B4E1C0_HUMAN</name>
<proteinExistence type="evidence at transcript level"/>
<feature type="chain" id="PRO_5002801104" evidence="1">
    <location>
        <begin position="24"/>
        <end position="175"/>
    </location>
</feature>
<accession>B4E1C0</accession>
<sequence length="175" mass="19038">MAVFRSGLLVLTTPLASLAPRLASILTSAARLVNHTLYVHLQPGMSLEGPAQPQYSPVQATFEVLDFITHLSPSPAHLSPESRPPARSRVDRFPDPGWKPVQPGQTAASALRHQLLQLLSATGLGAAILRLWDRRSARGAPGCPLTLHDQASFPRGRVSKAAGAWLLPWRCRWHV</sequence>
<evidence type="ECO:0000256" key="1">
    <source>
        <dbReference type="SAM" id="SignalP"/>
    </source>
</evidence>
<dbReference type="PeptideAtlas" id="B4E1C0"/>
<dbReference type="AlphaFoldDB" id="B4E1C0"/>
<dbReference type="EMBL" id="AK303766">
    <property type="protein sequence ID" value="BAG64732.1"/>
    <property type="molecule type" value="mRNA"/>
</dbReference>
<organism evidence="2">
    <name type="scientific">Homo sapiens</name>
    <name type="common">Human</name>
    <dbReference type="NCBI Taxonomy" id="9606"/>
    <lineage>
        <taxon>Eukaryota</taxon>
        <taxon>Metazoa</taxon>
        <taxon>Chordata</taxon>
        <taxon>Craniata</taxon>
        <taxon>Vertebrata</taxon>
        <taxon>Euteleostomi</taxon>
        <taxon>Mammalia</taxon>
        <taxon>Eutheria</taxon>
        <taxon>Euarchontoglires</taxon>
        <taxon>Primates</taxon>
        <taxon>Haplorrhini</taxon>
        <taxon>Catarrhini</taxon>
        <taxon>Hominidae</taxon>
        <taxon>Homo</taxon>
    </lineage>
</organism>
<evidence type="ECO:0000313" key="2">
    <source>
        <dbReference type="EMBL" id="BAG64732.1"/>
    </source>
</evidence>
<feature type="signal peptide" evidence="1">
    <location>
        <begin position="1"/>
        <end position="23"/>
    </location>
</feature>
<protein>
    <submittedName>
        <fullName evidence="2">cDNA FLJ54225, moderately similar to Bifunctional coenzyme A synthase</fullName>
    </submittedName>
</protein>
<reference evidence="2" key="1">
    <citation type="submission" date="2007-10" db="EMBL/GenBank/DDBJ databases">
        <title>NEDO human cDNA sequencing project focused on splicing variants.</title>
        <authorList>
            <person name="Wakamatsu A."/>
            <person name="Yamamoto J."/>
            <person name="Kimura K."/>
            <person name="Ishii S."/>
            <person name="Watanabe K."/>
            <person name="Sugiyama A."/>
            <person name="Murakawa K."/>
            <person name="Kaida T."/>
            <person name="Tsuchiya K."/>
            <person name="Fukuzumi Y."/>
            <person name="Kumagai A."/>
            <person name="Oishi Y."/>
            <person name="Yamamoto S."/>
            <person name="Ono Y."/>
            <person name="Komori Y."/>
            <person name="Yamazaki M."/>
            <person name="Kisu Y."/>
            <person name="Nishikawa T."/>
            <person name="Sugano S."/>
            <person name="Nomura N."/>
            <person name="Isogai T."/>
        </authorList>
    </citation>
    <scope>NUCLEOTIDE SEQUENCE</scope>
    <source>
        <tissue evidence="2">Liver</tissue>
    </source>
</reference>
<keyword evidence="1" id="KW-0732">Signal</keyword>